<dbReference type="InterPro" id="IPR032675">
    <property type="entry name" value="LRR_dom_sf"/>
</dbReference>
<dbReference type="EMBL" id="SNWI01000007">
    <property type="protein sequence ID" value="TDN99052.1"/>
    <property type="molecule type" value="Genomic_DNA"/>
</dbReference>
<evidence type="ECO:0000313" key="3">
    <source>
        <dbReference type="Proteomes" id="UP000294848"/>
    </source>
</evidence>
<dbReference type="Proteomes" id="UP000294848">
    <property type="component" value="Unassembled WGS sequence"/>
</dbReference>
<dbReference type="GO" id="GO:0030313">
    <property type="term" value="C:cell envelope"/>
    <property type="evidence" value="ECO:0007669"/>
    <property type="project" value="UniProtKB-SubCell"/>
</dbReference>
<dbReference type="Pfam" id="PF09479">
    <property type="entry name" value="Flg_new"/>
    <property type="match status" value="2"/>
</dbReference>
<dbReference type="AlphaFoldDB" id="A0A4R6GUD4"/>
<dbReference type="PROSITE" id="PS51257">
    <property type="entry name" value="PROKAR_LIPOPROTEIN"/>
    <property type="match status" value="1"/>
</dbReference>
<accession>A0A4R6GUD4</accession>
<evidence type="ECO:0000256" key="1">
    <source>
        <dbReference type="ARBA" id="ARBA00004196"/>
    </source>
</evidence>
<proteinExistence type="predicted"/>
<dbReference type="InterPro" id="IPR042229">
    <property type="entry name" value="Listeria/Bacterioides_rpt_sf"/>
</dbReference>
<dbReference type="InterPro" id="IPR026906">
    <property type="entry name" value="LRR_5"/>
</dbReference>
<dbReference type="Gene3D" id="2.60.40.4270">
    <property type="entry name" value="Listeria-Bacteroides repeat domain"/>
    <property type="match status" value="2"/>
</dbReference>
<comment type="caution">
    <text evidence="2">The sequence shown here is derived from an EMBL/GenBank/DDBJ whole genome shotgun (WGS) entry which is preliminary data.</text>
</comment>
<dbReference type="Pfam" id="PF13306">
    <property type="entry name" value="LRR_5"/>
    <property type="match status" value="2"/>
</dbReference>
<evidence type="ECO:0000313" key="2">
    <source>
        <dbReference type="EMBL" id="TDN99052.1"/>
    </source>
</evidence>
<dbReference type="OrthoDB" id="1099994at2"/>
<dbReference type="Gene3D" id="3.80.10.10">
    <property type="entry name" value="Ribonuclease Inhibitor"/>
    <property type="match status" value="1"/>
</dbReference>
<sequence length="400" mass="44533">MKSLFKRYIRIATACFLTGLLLFTSSCEKEEESPIYTIIVESNGGTNFAPIRVLEGDTIPSFKLYPSPIISDGGTFVGWYSDKELENEYDFATPVNKDMVLYAKWFYVTHTVSFVMNGAPEKEEQQIREGTQADIENPEYEGHIFTGWYEDAELTNLYDPNMAISEDLILYARWMEPSPASWFSIDADGVLIGCNPPEGIDVVVIPEGTKVIPAWFVLANGLNEPDVPGFPTGKNISEFILPESLEVIGMGAFKHAAIKAINIPPKVKVLEPTSFMECNQLTSFTFSKGSQLEEIKSDSGNSPVISSSSLESISFPPSLQYIGKYTLAGCSAMKTITFERSESPVIFNDYLPGGGVWLWGGHFPSKIRVPNSVKEAFITEMRKVMQDYEFDNMSTIVEGY</sequence>
<reference evidence="2 3" key="1">
    <citation type="submission" date="2019-03" db="EMBL/GenBank/DDBJ databases">
        <title>Freshwater and sediment microbial communities from various areas in North America, analyzing microbe dynamics in response to fracking.</title>
        <authorList>
            <person name="Lamendella R."/>
        </authorList>
    </citation>
    <scope>NUCLEOTIDE SEQUENCE [LARGE SCALE GENOMIC DNA]</scope>
    <source>
        <strain evidence="2 3">114D</strain>
    </source>
</reference>
<protein>
    <submittedName>
        <fullName evidence="2">Putative repeat protein (TIGR02543 family)</fullName>
    </submittedName>
</protein>
<gene>
    <name evidence="2" type="ORF">DET52_107184</name>
</gene>
<name>A0A4R6GUD4_9BACT</name>
<dbReference type="RefSeq" id="WP_133465782.1">
    <property type="nucleotide sequence ID" value="NZ_SNWI01000007.1"/>
</dbReference>
<dbReference type="InterPro" id="IPR013378">
    <property type="entry name" value="InlB-like_B-rpt"/>
</dbReference>
<organism evidence="2 3">
    <name type="scientific">Sunxiuqinia elliptica</name>
    <dbReference type="NCBI Taxonomy" id="655355"/>
    <lineage>
        <taxon>Bacteria</taxon>
        <taxon>Pseudomonadati</taxon>
        <taxon>Bacteroidota</taxon>
        <taxon>Bacteroidia</taxon>
        <taxon>Marinilabiliales</taxon>
        <taxon>Prolixibacteraceae</taxon>
        <taxon>Sunxiuqinia</taxon>
    </lineage>
</organism>
<comment type="subcellular location">
    <subcellularLocation>
        <location evidence="1">Cell envelope</location>
    </subcellularLocation>
</comment>